<dbReference type="PANTHER" id="PTHR44757">
    <property type="entry name" value="DIGUANYLATE CYCLASE DGCP"/>
    <property type="match status" value="1"/>
</dbReference>
<dbReference type="InterPro" id="IPR000014">
    <property type="entry name" value="PAS"/>
</dbReference>
<dbReference type="CDD" id="cd01949">
    <property type="entry name" value="GGDEF"/>
    <property type="match status" value="1"/>
</dbReference>
<reference evidence="6" key="1">
    <citation type="submission" date="2022-12" db="EMBL/GenBank/DDBJ databases">
        <title>Bacterial isolates from different developmental stages of Nematostella vectensis.</title>
        <authorList>
            <person name="Fraune S."/>
        </authorList>
    </citation>
    <scope>NUCLEOTIDE SEQUENCE</scope>
    <source>
        <strain evidence="6">G21619-S1</strain>
    </source>
</reference>
<gene>
    <name evidence="6" type="ORF">O4H32_06680</name>
</gene>
<evidence type="ECO:0000259" key="5">
    <source>
        <dbReference type="PROSITE" id="PS50887"/>
    </source>
</evidence>
<evidence type="ECO:0000256" key="1">
    <source>
        <dbReference type="SAM" id="Phobius"/>
    </source>
</evidence>
<sequence length="946" mass="104481">MTIHPAHLGETRPAFGAVGALLVILVVATTLRLPAAASDLSHLLPLHMALETLSIVAAALIVRLVWSVRHENPPANLLWLASAFLGVALLDFLHVLSLPGMPDFIAASPIATSTGFWLAARFVGALGLLAAVWMPWRVRPARVPQGARQLPVLLLVLGATVLLFRAPPWLPLVHTPGQAPTAFMVGAEYGILVLNLLAAIRLLWLMRLPRRFNVGALFASACIMAQSEFFLTRHTGATDVYSLFGHVYKVLAYFYLYRAVFVAMVRDPYARVDESRRRLQATLQAVPDLVVVMDARGRYLAVHAVPETARPGPDLRGRLVEEILPPQAADTVLAALEEAGRQGVSRGRLLSLRIGEHTRWFELSVARKPAWAGESDHYVVISRDVTQRHESEQMLRKFSLVVAQSPVSIMILDRAYRIEYVNEACTRLSGYTSQELLGRSPVDLWSPRVPTATVLAMTAQVARGEPWQGELVSLDKAGREFTESVLVYPLRSADGAITNYLTLRENITEKKQAAARPQALSHYDPLTGLPDRALLHEHFQYARRQFRTLAVLWVGLDRVKSANDSPDHRFGDAWLRGMAQRLRSALRAQDVLSRLSGEDFLAILPDTGQQEAARSAQALLDSVTLPLRLEGRKVVATASVGIAMYPSDADGLDALLKHAETAMRRARAEGRNGSCFFTPEMQAHAVHLVALIHALRQAQQRGELRLVYQPQLRLSEHRVFGAEALLRWDSPQWGTVCPAEFIPLAESSGLIVPIGDWVLRTVLRQIRVWRDRGLSGLVVAVNLSAVQFDQPNLTNRIGRLLDEAGVPPHCLELDLAEATLMKTPDIAARKIQDLHQRGIRLAIDDFGAGHSSFGHLKRFKIHKLKIDRSFVRDIDADVDDQAITSAIVQMARSLGLATLAKNVETAGQLAFLKASGCDDIQGRHFSQPLESEDFERFVLRLGGNPT</sequence>
<dbReference type="PROSITE" id="PS50887">
    <property type="entry name" value="GGDEF"/>
    <property type="match status" value="1"/>
</dbReference>
<keyword evidence="1" id="KW-0812">Transmembrane</keyword>
<dbReference type="Gene3D" id="3.30.450.20">
    <property type="entry name" value="PAS domain"/>
    <property type="match status" value="2"/>
</dbReference>
<dbReference type="SMART" id="SM00091">
    <property type="entry name" value="PAS"/>
    <property type="match status" value="2"/>
</dbReference>
<dbReference type="SMART" id="SM00267">
    <property type="entry name" value="GGDEF"/>
    <property type="match status" value="1"/>
</dbReference>
<feature type="transmembrane region" description="Helical" evidence="1">
    <location>
        <begin position="182"/>
        <end position="205"/>
    </location>
</feature>
<feature type="transmembrane region" description="Helical" evidence="1">
    <location>
        <begin position="150"/>
        <end position="170"/>
    </location>
</feature>
<feature type="domain" description="PAC" evidence="3">
    <location>
        <begin position="465"/>
        <end position="519"/>
    </location>
</feature>
<feature type="domain" description="PAS" evidence="2">
    <location>
        <begin position="394"/>
        <end position="442"/>
    </location>
</feature>
<dbReference type="SMART" id="SM00052">
    <property type="entry name" value="EAL"/>
    <property type="match status" value="1"/>
</dbReference>
<organism evidence="6 7">
    <name type="scientific">Castellaniella denitrificans</name>
    <dbReference type="NCBI Taxonomy" id="56119"/>
    <lineage>
        <taxon>Bacteria</taxon>
        <taxon>Pseudomonadati</taxon>
        <taxon>Pseudomonadota</taxon>
        <taxon>Betaproteobacteria</taxon>
        <taxon>Burkholderiales</taxon>
        <taxon>Alcaligenaceae</taxon>
        <taxon>Castellaniella</taxon>
    </lineage>
</organism>
<dbReference type="NCBIfam" id="TIGR00254">
    <property type="entry name" value="GGDEF"/>
    <property type="match status" value="1"/>
</dbReference>
<dbReference type="Pfam" id="PF17159">
    <property type="entry name" value="MASE3"/>
    <property type="match status" value="1"/>
</dbReference>
<dbReference type="SUPFAM" id="SSF141868">
    <property type="entry name" value="EAL domain-like"/>
    <property type="match status" value="1"/>
</dbReference>
<dbReference type="Gene3D" id="3.20.20.450">
    <property type="entry name" value="EAL domain"/>
    <property type="match status" value="1"/>
</dbReference>
<dbReference type="InterPro" id="IPR052155">
    <property type="entry name" value="Biofilm_reg_signaling"/>
</dbReference>
<feature type="transmembrane region" description="Helical" evidence="1">
    <location>
        <begin position="251"/>
        <end position="269"/>
    </location>
</feature>
<dbReference type="Pfam" id="PF08448">
    <property type="entry name" value="PAS_4"/>
    <property type="match status" value="2"/>
</dbReference>
<dbReference type="InterPro" id="IPR001633">
    <property type="entry name" value="EAL_dom"/>
</dbReference>
<feature type="transmembrane region" description="Helical" evidence="1">
    <location>
        <begin position="43"/>
        <end position="65"/>
    </location>
</feature>
<dbReference type="SUPFAM" id="SSF55785">
    <property type="entry name" value="PYP-like sensor domain (PAS domain)"/>
    <property type="match status" value="2"/>
</dbReference>
<dbReference type="NCBIfam" id="TIGR00229">
    <property type="entry name" value="sensory_box"/>
    <property type="match status" value="2"/>
</dbReference>
<feature type="transmembrane region" description="Helical" evidence="1">
    <location>
        <begin position="12"/>
        <end position="31"/>
    </location>
</feature>
<evidence type="ECO:0000313" key="6">
    <source>
        <dbReference type="EMBL" id="MCZ4329634.1"/>
    </source>
</evidence>
<evidence type="ECO:0000259" key="4">
    <source>
        <dbReference type="PROSITE" id="PS50883"/>
    </source>
</evidence>
<dbReference type="SUPFAM" id="SSF55073">
    <property type="entry name" value="Nucleotide cyclase"/>
    <property type="match status" value="1"/>
</dbReference>
<keyword evidence="7" id="KW-1185">Reference proteome</keyword>
<dbReference type="InterPro" id="IPR033425">
    <property type="entry name" value="MASE3"/>
</dbReference>
<dbReference type="Pfam" id="PF00990">
    <property type="entry name" value="GGDEF"/>
    <property type="match status" value="1"/>
</dbReference>
<feature type="transmembrane region" description="Helical" evidence="1">
    <location>
        <begin position="77"/>
        <end position="96"/>
    </location>
</feature>
<dbReference type="InterPro" id="IPR035919">
    <property type="entry name" value="EAL_sf"/>
</dbReference>
<evidence type="ECO:0000259" key="2">
    <source>
        <dbReference type="PROSITE" id="PS50112"/>
    </source>
</evidence>
<dbReference type="InterPro" id="IPR035965">
    <property type="entry name" value="PAS-like_dom_sf"/>
</dbReference>
<feature type="domain" description="EAL" evidence="4">
    <location>
        <begin position="688"/>
        <end position="942"/>
    </location>
</feature>
<dbReference type="PROSITE" id="PS50112">
    <property type="entry name" value="PAS"/>
    <property type="match status" value="1"/>
</dbReference>
<dbReference type="InterPro" id="IPR000160">
    <property type="entry name" value="GGDEF_dom"/>
</dbReference>
<dbReference type="InterPro" id="IPR029787">
    <property type="entry name" value="Nucleotide_cyclase"/>
</dbReference>
<protein>
    <submittedName>
        <fullName evidence="6">EAL domain-containing protein</fullName>
    </submittedName>
</protein>
<evidence type="ECO:0000313" key="7">
    <source>
        <dbReference type="Proteomes" id="UP001068379"/>
    </source>
</evidence>
<comment type="caution">
    <text evidence="6">The sequence shown here is derived from an EMBL/GenBank/DDBJ whole genome shotgun (WGS) entry which is preliminary data.</text>
</comment>
<dbReference type="CDD" id="cd01948">
    <property type="entry name" value="EAL"/>
    <property type="match status" value="1"/>
</dbReference>
<dbReference type="Proteomes" id="UP001068379">
    <property type="component" value="Unassembled WGS sequence"/>
</dbReference>
<dbReference type="RefSeq" id="WP_269357785.1">
    <property type="nucleotide sequence ID" value="NZ_JAPWHE010000003.1"/>
</dbReference>
<feature type="domain" description="GGDEF" evidence="5">
    <location>
        <begin position="547"/>
        <end position="679"/>
    </location>
</feature>
<dbReference type="InterPro" id="IPR000700">
    <property type="entry name" value="PAS-assoc_C"/>
</dbReference>
<feature type="transmembrane region" description="Helical" evidence="1">
    <location>
        <begin position="116"/>
        <end position="138"/>
    </location>
</feature>
<accession>A0ABT4M2T3</accession>
<dbReference type="InterPro" id="IPR043128">
    <property type="entry name" value="Rev_trsase/Diguanyl_cyclase"/>
</dbReference>
<keyword evidence="1" id="KW-1133">Transmembrane helix</keyword>
<evidence type="ECO:0000259" key="3">
    <source>
        <dbReference type="PROSITE" id="PS50113"/>
    </source>
</evidence>
<proteinExistence type="predicted"/>
<dbReference type="PANTHER" id="PTHR44757:SF2">
    <property type="entry name" value="BIOFILM ARCHITECTURE MAINTENANCE PROTEIN MBAA"/>
    <property type="match status" value="1"/>
</dbReference>
<dbReference type="EMBL" id="JAPWHE010000003">
    <property type="protein sequence ID" value="MCZ4329634.1"/>
    <property type="molecule type" value="Genomic_DNA"/>
</dbReference>
<name>A0ABT4M2T3_9BURK</name>
<dbReference type="Pfam" id="PF00563">
    <property type="entry name" value="EAL"/>
    <property type="match status" value="1"/>
</dbReference>
<keyword evidence="1" id="KW-0472">Membrane</keyword>
<dbReference type="PROSITE" id="PS50883">
    <property type="entry name" value="EAL"/>
    <property type="match status" value="1"/>
</dbReference>
<dbReference type="PROSITE" id="PS50113">
    <property type="entry name" value="PAC"/>
    <property type="match status" value="1"/>
</dbReference>
<dbReference type="InterPro" id="IPR013656">
    <property type="entry name" value="PAS_4"/>
</dbReference>
<dbReference type="CDD" id="cd00130">
    <property type="entry name" value="PAS"/>
    <property type="match status" value="2"/>
</dbReference>
<dbReference type="Gene3D" id="3.30.70.270">
    <property type="match status" value="1"/>
</dbReference>